<gene>
    <name evidence="2" type="ORF">HID58_015473</name>
</gene>
<dbReference type="Pfam" id="PF13456">
    <property type="entry name" value="RVT_3"/>
    <property type="match status" value="1"/>
</dbReference>
<dbReference type="InterPro" id="IPR002156">
    <property type="entry name" value="RNaseH_domain"/>
</dbReference>
<feature type="domain" description="RNase H type-1" evidence="1">
    <location>
        <begin position="42"/>
        <end position="99"/>
    </location>
</feature>
<evidence type="ECO:0000259" key="1">
    <source>
        <dbReference type="Pfam" id="PF13456"/>
    </source>
</evidence>
<dbReference type="Proteomes" id="UP000824890">
    <property type="component" value="Unassembled WGS sequence"/>
</dbReference>
<dbReference type="InterPro" id="IPR052929">
    <property type="entry name" value="RNase_H-like_EbsB-rel"/>
</dbReference>
<comment type="caution">
    <text evidence="2">The sequence shown here is derived from an EMBL/GenBank/DDBJ whole genome shotgun (WGS) entry which is preliminary data.</text>
</comment>
<accession>A0ABQ8DK47</accession>
<reference evidence="2 3" key="1">
    <citation type="submission" date="2021-05" db="EMBL/GenBank/DDBJ databases">
        <title>Genome Assembly of Synthetic Allotetraploid Brassica napus Reveals Homoeologous Exchanges between Subgenomes.</title>
        <authorList>
            <person name="Davis J.T."/>
        </authorList>
    </citation>
    <scope>NUCLEOTIDE SEQUENCE [LARGE SCALE GENOMIC DNA]</scope>
    <source>
        <strain evidence="3">cv. Da-Ae</strain>
        <tissue evidence="2">Seedling</tissue>
    </source>
</reference>
<protein>
    <recommendedName>
        <fullName evidence="1">RNase H type-1 domain-containing protein</fullName>
    </recommendedName>
</protein>
<evidence type="ECO:0000313" key="3">
    <source>
        <dbReference type="Proteomes" id="UP000824890"/>
    </source>
</evidence>
<dbReference type="PANTHER" id="PTHR47074">
    <property type="entry name" value="BNAC02G40300D PROTEIN"/>
    <property type="match status" value="1"/>
</dbReference>
<name>A0ABQ8DK47_BRANA</name>
<dbReference type="PANTHER" id="PTHR47074:SF49">
    <property type="entry name" value="POLYNUCLEOTIDYL TRANSFERASE, RIBONUCLEASE H-LIKE SUPERFAMILY PROTEIN"/>
    <property type="match status" value="1"/>
</dbReference>
<proteinExistence type="predicted"/>
<evidence type="ECO:0000313" key="2">
    <source>
        <dbReference type="EMBL" id="KAH0929746.1"/>
    </source>
</evidence>
<organism evidence="2 3">
    <name type="scientific">Brassica napus</name>
    <name type="common">Rape</name>
    <dbReference type="NCBI Taxonomy" id="3708"/>
    <lineage>
        <taxon>Eukaryota</taxon>
        <taxon>Viridiplantae</taxon>
        <taxon>Streptophyta</taxon>
        <taxon>Embryophyta</taxon>
        <taxon>Tracheophyta</taxon>
        <taxon>Spermatophyta</taxon>
        <taxon>Magnoliopsida</taxon>
        <taxon>eudicotyledons</taxon>
        <taxon>Gunneridae</taxon>
        <taxon>Pentapetalae</taxon>
        <taxon>rosids</taxon>
        <taxon>malvids</taxon>
        <taxon>Brassicales</taxon>
        <taxon>Brassicaceae</taxon>
        <taxon>Brassiceae</taxon>
        <taxon>Brassica</taxon>
    </lineage>
</organism>
<sequence>MYTYKLQRIVTSTKKRKKKRKDHTLETKRWRRPPEGFVKCNVGSSWTCASRPCGVSWILRDSNGVPILHSRRAYSYIRSKEEANLYAMLWAVEIAIATSVTTGQRYQSYVAAKGPAWLSRILFAEAAPFSQDFWCRRVPSAEVLQTLFSEFQC</sequence>
<keyword evidence="3" id="KW-1185">Reference proteome</keyword>
<dbReference type="EMBL" id="JAGKQM010000004">
    <property type="protein sequence ID" value="KAH0929746.1"/>
    <property type="molecule type" value="Genomic_DNA"/>
</dbReference>